<evidence type="ECO:0000256" key="1">
    <source>
        <dbReference type="ARBA" id="ARBA00023157"/>
    </source>
</evidence>
<dbReference type="InterPro" id="IPR013766">
    <property type="entry name" value="Thioredoxin_domain"/>
</dbReference>
<dbReference type="InterPro" id="IPR050553">
    <property type="entry name" value="Thioredoxin_ResA/DsbE_sf"/>
</dbReference>
<dbReference type="InterPro" id="IPR000866">
    <property type="entry name" value="AhpC/TSA"/>
</dbReference>
<evidence type="ECO:0000313" key="4">
    <source>
        <dbReference type="EMBL" id="MUG73755.1"/>
    </source>
</evidence>
<dbReference type="GO" id="GO:0016491">
    <property type="term" value="F:oxidoreductase activity"/>
    <property type="evidence" value="ECO:0007669"/>
    <property type="project" value="InterPro"/>
</dbReference>
<dbReference type="PROSITE" id="PS51352">
    <property type="entry name" value="THIOREDOXIN_2"/>
    <property type="match status" value="1"/>
</dbReference>
<feature type="transmembrane region" description="Helical" evidence="2">
    <location>
        <begin position="110"/>
        <end position="133"/>
    </location>
</feature>
<dbReference type="CDD" id="cd02966">
    <property type="entry name" value="TlpA_like_family"/>
    <property type="match status" value="1"/>
</dbReference>
<feature type="transmembrane region" description="Helical" evidence="2">
    <location>
        <begin position="139"/>
        <end position="156"/>
    </location>
</feature>
<dbReference type="SUPFAM" id="SSF52833">
    <property type="entry name" value="Thioredoxin-like"/>
    <property type="match status" value="1"/>
</dbReference>
<dbReference type="GO" id="GO:0016209">
    <property type="term" value="F:antioxidant activity"/>
    <property type="evidence" value="ECO:0007669"/>
    <property type="project" value="InterPro"/>
</dbReference>
<accession>A0A7X2ZF29</accession>
<keyword evidence="5" id="KW-1185">Reference proteome</keyword>
<evidence type="ECO:0000259" key="3">
    <source>
        <dbReference type="PROSITE" id="PS51352"/>
    </source>
</evidence>
<keyword evidence="2" id="KW-1133">Transmembrane helix</keyword>
<protein>
    <submittedName>
        <fullName evidence="4">Redoxin domain-containing protein</fullName>
    </submittedName>
</protein>
<dbReference type="PANTHER" id="PTHR42852">
    <property type="entry name" value="THIOL:DISULFIDE INTERCHANGE PROTEIN DSBE"/>
    <property type="match status" value="1"/>
</dbReference>
<dbReference type="Gene3D" id="3.40.30.10">
    <property type="entry name" value="Glutaredoxin"/>
    <property type="match status" value="1"/>
</dbReference>
<keyword evidence="1" id="KW-1015">Disulfide bond</keyword>
<name>A0A7X2ZF29_9BACL</name>
<comment type="caution">
    <text evidence="4">The sequence shown here is derived from an EMBL/GenBank/DDBJ whole genome shotgun (WGS) entry which is preliminary data.</text>
</comment>
<dbReference type="PROSITE" id="PS00194">
    <property type="entry name" value="THIOREDOXIN_1"/>
    <property type="match status" value="1"/>
</dbReference>
<dbReference type="Proteomes" id="UP000450917">
    <property type="component" value="Unassembled WGS sequence"/>
</dbReference>
<sequence>MNTWTWGPLVLHYNMLLIMGAIAAGYGVLHLRLLRRSDRGIVTSIAVNALLVWVLVWKLSLLLLDFRAVLENPMSLLYFNGGRRGVWLAWLLSAGYAAIAAEKRKIGRSVYIDSLAVSVLGGYAIFHALHFIMSGFQPVTSGIIGSLGAAAAIVWLRSPLPETHRASVQRLLVIAIGWVLVITVANGLFDKPGGPPAAGTAEGVPGLGVGQQAPDFELKLLNGETIRLSDYRGQTVFVNFWATWCPPCQAEMPYMQQFYSDYARDGVVILGVNATHTEASVPVVAAWVKEWKITFPIALDTTGDVTDTYRVNAYPATYVVDPGGVIREKHPGPMNGDMLMSAWEKITNKSEK</sequence>
<gene>
    <name evidence="4" type="ORF">GNP93_24410</name>
</gene>
<reference evidence="4 5" key="1">
    <citation type="submission" date="2019-11" db="EMBL/GenBank/DDBJ databases">
        <title>Draft genome sequences of five Paenibacillus species of dairy origin.</title>
        <authorList>
            <person name="Olajide A.M."/>
            <person name="Chen S."/>
            <person name="Lapointe G."/>
        </authorList>
    </citation>
    <scope>NUCLEOTIDE SEQUENCE [LARGE SCALE GENOMIC DNA]</scope>
    <source>
        <strain evidence="4 5">2CS3</strain>
    </source>
</reference>
<dbReference type="EMBL" id="WNZX01000032">
    <property type="protein sequence ID" value="MUG73755.1"/>
    <property type="molecule type" value="Genomic_DNA"/>
</dbReference>
<organism evidence="4 5">
    <name type="scientific">Paenibacillus validus</name>
    <dbReference type="NCBI Taxonomy" id="44253"/>
    <lineage>
        <taxon>Bacteria</taxon>
        <taxon>Bacillati</taxon>
        <taxon>Bacillota</taxon>
        <taxon>Bacilli</taxon>
        <taxon>Bacillales</taxon>
        <taxon>Paenibacillaceae</taxon>
        <taxon>Paenibacillus</taxon>
    </lineage>
</organism>
<feature type="transmembrane region" description="Helical" evidence="2">
    <location>
        <begin position="12"/>
        <end position="29"/>
    </location>
</feature>
<dbReference type="RefSeq" id="WP_155615708.1">
    <property type="nucleotide sequence ID" value="NZ_JBDLZV010000001.1"/>
</dbReference>
<dbReference type="InterPro" id="IPR036249">
    <property type="entry name" value="Thioredoxin-like_sf"/>
</dbReference>
<dbReference type="AlphaFoldDB" id="A0A7X2ZF29"/>
<evidence type="ECO:0000313" key="5">
    <source>
        <dbReference type="Proteomes" id="UP000450917"/>
    </source>
</evidence>
<dbReference type="Pfam" id="PF00578">
    <property type="entry name" value="AhpC-TSA"/>
    <property type="match status" value="1"/>
</dbReference>
<feature type="transmembrane region" description="Helical" evidence="2">
    <location>
        <begin position="84"/>
        <end position="101"/>
    </location>
</feature>
<dbReference type="InterPro" id="IPR017937">
    <property type="entry name" value="Thioredoxin_CS"/>
</dbReference>
<feature type="transmembrane region" description="Helical" evidence="2">
    <location>
        <begin position="41"/>
        <end position="64"/>
    </location>
</feature>
<keyword evidence="2" id="KW-0812">Transmembrane</keyword>
<evidence type="ECO:0000256" key="2">
    <source>
        <dbReference type="SAM" id="Phobius"/>
    </source>
</evidence>
<feature type="domain" description="Thioredoxin" evidence="3">
    <location>
        <begin position="207"/>
        <end position="348"/>
    </location>
</feature>
<proteinExistence type="predicted"/>
<keyword evidence="2" id="KW-0472">Membrane</keyword>
<feature type="transmembrane region" description="Helical" evidence="2">
    <location>
        <begin position="168"/>
        <end position="189"/>
    </location>
</feature>
<dbReference type="PANTHER" id="PTHR42852:SF13">
    <property type="entry name" value="PROTEIN DIPZ"/>
    <property type="match status" value="1"/>
</dbReference>